<evidence type="ECO:0000256" key="1">
    <source>
        <dbReference type="SAM" id="Coils"/>
    </source>
</evidence>
<name>A0A368F2A5_ANCCA</name>
<feature type="non-terminal residue" evidence="3">
    <location>
        <position position="1"/>
    </location>
</feature>
<keyword evidence="4" id="KW-1185">Reference proteome</keyword>
<feature type="region of interest" description="Disordered" evidence="2">
    <location>
        <begin position="164"/>
        <end position="202"/>
    </location>
</feature>
<protein>
    <submittedName>
        <fullName evidence="3">Uncharacterized protein</fullName>
    </submittedName>
</protein>
<evidence type="ECO:0000256" key="2">
    <source>
        <dbReference type="SAM" id="MobiDB-lite"/>
    </source>
</evidence>
<dbReference type="AlphaFoldDB" id="A0A368F2A5"/>
<dbReference type="EMBL" id="JOJR01009107">
    <property type="protein sequence ID" value="RCN26226.1"/>
    <property type="molecule type" value="Genomic_DNA"/>
</dbReference>
<keyword evidence="1" id="KW-0175">Coiled coil</keyword>
<feature type="coiled-coil region" evidence="1">
    <location>
        <begin position="19"/>
        <end position="46"/>
    </location>
</feature>
<dbReference type="OrthoDB" id="5856713at2759"/>
<reference evidence="3 4" key="1">
    <citation type="submission" date="2014-10" db="EMBL/GenBank/DDBJ databases">
        <title>Draft genome of the hookworm Ancylostoma caninum.</title>
        <authorList>
            <person name="Mitreva M."/>
        </authorList>
    </citation>
    <scope>NUCLEOTIDE SEQUENCE [LARGE SCALE GENOMIC DNA]</scope>
    <source>
        <strain evidence="3 4">Baltimore</strain>
    </source>
</reference>
<organism evidence="3 4">
    <name type="scientific">Ancylostoma caninum</name>
    <name type="common">Dog hookworm</name>
    <dbReference type="NCBI Taxonomy" id="29170"/>
    <lineage>
        <taxon>Eukaryota</taxon>
        <taxon>Metazoa</taxon>
        <taxon>Ecdysozoa</taxon>
        <taxon>Nematoda</taxon>
        <taxon>Chromadorea</taxon>
        <taxon>Rhabditida</taxon>
        <taxon>Rhabditina</taxon>
        <taxon>Rhabditomorpha</taxon>
        <taxon>Strongyloidea</taxon>
        <taxon>Ancylostomatidae</taxon>
        <taxon>Ancylostomatinae</taxon>
        <taxon>Ancylostoma</taxon>
    </lineage>
</organism>
<feature type="compositionally biased region" description="Basic and acidic residues" evidence="2">
    <location>
        <begin position="165"/>
        <end position="177"/>
    </location>
</feature>
<evidence type="ECO:0000313" key="3">
    <source>
        <dbReference type="EMBL" id="RCN26226.1"/>
    </source>
</evidence>
<sequence>LPQHLKAIISCLLEDRRRLQSVLEHFRELSEEVINLRAENARLKASAVGGQSSLPAPPPAMTSPAISIPKSPCRSFEEIERARSIVIAGIPESRAELSSARVHHDYDCIRDVMDFLAIECSTIAAYRMGAFNGDRPRLLKVVLPASFYVKQILRRAPRLRPSLPKAERERLRVDRNARRSTVAKGSHPPNSNVPSRIVAPNPTSQHVAGGDDVIISNPSPCWLHLLYL</sequence>
<dbReference type="Proteomes" id="UP000252519">
    <property type="component" value="Unassembled WGS sequence"/>
</dbReference>
<comment type="caution">
    <text evidence="3">The sequence shown here is derived from an EMBL/GenBank/DDBJ whole genome shotgun (WGS) entry which is preliminary data.</text>
</comment>
<evidence type="ECO:0000313" key="4">
    <source>
        <dbReference type="Proteomes" id="UP000252519"/>
    </source>
</evidence>
<accession>A0A368F2A5</accession>
<gene>
    <name evidence="3" type="ORF">ANCCAN_28054</name>
</gene>
<proteinExistence type="predicted"/>
<dbReference type="STRING" id="29170.A0A368F2A5"/>